<evidence type="ECO:0000256" key="1">
    <source>
        <dbReference type="SAM" id="MobiDB-lite"/>
    </source>
</evidence>
<name>A0A8H5SG79_FUSHE</name>
<dbReference type="EMBL" id="JAAGWQ010000676">
    <property type="protein sequence ID" value="KAF5652779.1"/>
    <property type="molecule type" value="Genomic_DNA"/>
</dbReference>
<dbReference type="PANTHER" id="PTHR39602:SF2">
    <property type="entry name" value="ACW-9"/>
    <property type="match status" value="1"/>
</dbReference>
<organism evidence="3 4">
    <name type="scientific">Fusarium heterosporum</name>
    <dbReference type="NCBI Taxonomy" id="42747"/>
    <lineage>
        <taxon>Eukaryota</taxon>
        <taxon>Fungi</taxon>
        <taxon>Dikarya</taxon>
        <taxon>Ascomycota</taxon>
        <taxon>Pezizomycotina</taxon>
        <taxon>Sordariomycetes</taxon>
        <taxon>Hypocreomycetidae</taxon>
        <taxon>Hypocreales</taxon>
        <taxon>Nectriaceae</taxon>
        <taxon>Fusarium</taxon>
        <taxon>Fusarium heterosporum species complex</taxon>
    </lineage>
</organism>
<dbReference type="OrthoDB" id="3565477at2759"/>
<feature type="chain" id="PRO_5034788883" evidence="2">
    <location>
        <begin position="18"/>
        <end position="122"/>
    </location>
</feature>
<proteinExistence type="predicted"/>
<feature type="region of interest" description="Disordered" evidence="1">
    <location>
        <begin position="50"/>
        <end position="97"/>
    </location>
</feature>
<protein>
    <submittedName>
        <fullName evidence="3">Gpi anchored serine-rich protein</fullName>
    </submittedName>
</protein>
<dbReference type="Proteomes" id="UP000567885">
    <property type="component" value="Unassembled WGS sequence"/>
</dbReference>
<comment type="caution">
    <text evidence="3">The sequence shown here is derived from an EMBL/GenBank/DDBJ whole genome shotgun (WGS) entry which is preliminary data.</text>
</comment>
<evidence type="ECO:0000256" key="2">
    <source>
        <dbReference type="SAM" id="SignalP"/>
    </source>
</evidence>
<dbReference type="PANTHER" id="PTHR39602">
    <property type="entry name" value="ACW-9"/>
    <property type="match status" value="1"/>
</dbReference>
<accession>A0A8H5SG79</accession>
<evidence type="ECO:0000313" key="4">
    <source>
        <dbReference type="Proteomes" id="UP000567885"/>
    </source>
</evidence>
<keyword evidence="4" id="KW-1185">Reference proteome</keyword>
<feature type="non-terminal residue" evidence="3">
    <location>
        <position position="122"/>
    </location>
</feature>
<dbReference type="AlphaFoldDB" id="A0A8H5SG79"/>
<reference evidence="3 4" key="1">
    <citation type="submission" date="2020-05" db="EMBL/GenBank/DDBJ databases">
        <title>Identification and distribution of gene clusters putatively required for synthesis of sphingolipid metabolism inhibitors in phylogenetically diverse species of the filamentous fungus Fusarium.</title>
        <authorList>
            <person name="Kim H.-S."/>
            <person name="Busman M."/>
            <person name="Brown D.W."/>
            <person name="Divon H."/>
            <person name="Uhlig S."/>
            <person name="Proctor R.H."/>
        </authorList>
    </citation>
    <scope>NUCLEOTIDE SEQUENCE [LARGE SCALE GENOMIC DNA]</scope>
    <source>
        <strain evidence="3 4">NRRL 20693</strain>
    </source>
</reference>
<sequence>MRYSFAAAALLASGAIAHDEVSKVYETKRVTITSCGPEVTNCPARSTVISTTSYPVPPPKVTGAYPVPPQEGQETSESVPEVPATTEGAAPVTTEVPLTTSTIYSTNIKTITSCGPEVTNCP</sequence>
<evidence type="ECO:0000313" key="3">
    <source>
        <dbReference type="EMBL" id="KAF5652779.1"/>
    </source>
</evidence>
<feature type="signal peptide" evidence="2">
    <location>
        <begin position="1"/>
        <end position="17"/>
    </location>
</feature>
<keyword evidence="2" id="KW-0732">Signal</keyword>
<gene>
    <name evidence="3" type="ORF">FHETE_11441</name>
</gene>